<evidence type="ECO:0000313" key="2">
    <source>
        <dbReference type="EMBL" id="KNZ60494.1"/>
    </source>
</evidence>
<protein>
    <submittedName>
        <fullName evidence="2">Uncharacterized protein</fullName>
    </submittedName>
</protein>
<dbReference type="EMBL" id="LAVV01006064">
    <property type="protein sequence ID" value="KNZ60494.1"/>
    <property type="molecule type" value="Genomic_DNA"/>
</dbReference>
<proteinExistence type="predicted"/>
<reference evidence="2 3" key="1">
    <citation type="submission" date="2015-08" db="EMBL/GenBank/DDBJ databases">
        <title>Next Generation Sequencing and Analysis of the Genome of Puccinia sorghi L Schw, the Causal Agent of Maize Common Rust.</title>
        <authorList>
            <person name="Rochi L."/>
            <person name="Burguener G."/>
            <person name="Darino M."/>
            <person name="Turjanski A."/>
            <person name="Kreff E."/>
            <person name="Dieguez M.J."/>
            <person name="Sacco F."/>
        </authorList>
    </citation>
    <scope>NUCLEOTIDE SEQUENCE [LARGE SCALE GENOMIC DNA]</scope>
    <source>
        <strain evidence="2 3">RO10H11247</strain>
    </source>
</reference>
<keyword evidence="3" id="KW-1185">Reference proteome</keyword>
<dbReference type="Proteomes" id="UP000037035">
    <property type="component" value="Unassembled WGS sequence"/>
</dbReference>
<dbReference type="AlphaFoldDB" id="A0A0L6VIF0"/>
<sequence length="762" mass="87307">MWMRTTKHSNIHHPLPPLFIIQVSVSVCINKNARNYHTLILSSSLIFCSTFFFSLAFSGKHGNSEMRKSSTKRWVCWLVRHTETFCPTVEIEKKMQAISLLSGMMKARQASCLGCRSLMLDLHCLHMLCSEVFIIPFQYTCHSVVCSQDKCTFPKVAVDSGKIYSKGNNVDRIEALSSIPLMIFPLLLLHCSPFLSHINIFLASVLNIPQVTHQTYMGSHPSASILIFPSPAQALVWLLLFLARIWVCQKISFSSGLGLFHHPKKGGNLCSLPCCDQSITQKLLHCYTQETTLKHGLYIFFCGCNNRFITELQYSMFLSRQHTIIAFPFGVVRRQNRNRKVHHRWKNVLQQKRKKLLSFLTRLYTKSILLNRMVLRNQMKTFTEHCSLGTSFSKCWCPQTSKKCIEFDNQMLCCMFLILKMLDSTCLWIQPCGHTSKIYQQPCTWKTAPTITLLILSINLAQPKASNATTKPQKDNKTENGSEMVSGEIENSTILAVALSPIPKGGFCPPGYYLLYLDYHCYDKYCTDLVGNCCYCVFRPKEIIRKLRFQFPTMNLAQFKALVLNHLRPRSLDYVIIEPGVAEQRGMLWYFNQETPTGFDRFFNDIQRSSMDPIVWIHIAMPHPGDLSSPIFTNDPLFASHVAQRGPWGAKRPKIENVTFNLSIQSFSSSAKSPLNWLICRGVDGSLQNPWRQVHHIAPFYLAYHVTISFPYSCLHTHSQCKFPFLGFIKIKSTLLFWEFPPFFIGNLSANINHDFEITHTS</sequence>
<name>A0A0L6VIF0_9BASI</name>
<gene>
    <name evidence="2" type="ORF">VP01_1545g1</name>
</gene>
<evidence type="ECO:0000256" key="1">
    <source>
        <dbReference type="SAM" id="Phobius"/>
    </source>
</evidence>
<dbReference type="VEuPathDB" id="FungiDB:VP01_1545g1"/>
<organism evidence="2 3">
    <name type="scientific">Puccinia sorghi</name>
    <dbReference type="NCBI Taxonomy" id="27349"/>
    <lineage>
        <taxon>Eukaryota</taxon>
        <taxon>Fungi</taxon>
        <taxon>Dikarya</taxon>
        <taxon>Basidiomycota</taxon>
        <taxon>Pucciniomycotina</taxon>
        <taxon>Pucciniomycetes</taxon>
        <taxon>Pucciniales</taxon>
        <taxon>Pucciniaceae</taxon>
        <taxon>Puccinia</taxon>
    </lineage>
</organism>
<accession>A0A0L6VIF0</accession>
<feature type="transmembrane region" description="Helical" evidence="1">
    <location>
        <begin position="39"/>
        <end position="58"/>
    </location>
</feature>
<keyword evidence="1" id="KW-1133">Transmembrane helix</keyword>
<keyword evidence="1" id="KW-0472">Membrane</keyword>
<evidence type="ECO:0000313" key="3">
    <source>
        <dbReference type="Proteomes" id="UP000037035"/>
    </source>
</evidence>
<keyword evidence="1" id="KW-0812">Transmembrane</keyword>
<comment type="caution">
    <text evidence="2">The sequence shown here is derived from an EMBL/GenBank/DDBJ whole genome shotgun (WGS) entry which is preliminary data.</text>
</comment>